<keyword evidence="7" id="KW-0698">rRNA processing</keyword>
<dbReference type="GO" id="GO:0003723">
    <property type="term" value="F:RNA binding"/>
    <property type="evidence" value="ECO:0007669"/>
    <property type="project" value="UniProtKB-KW"/>
</dbReference>
<dbReference type="GO" id="GO:0005759">
    <property type="term" value="C:mitochondrial matrix"/>
    <property type="evidence" value="ECO:0007669"/>
    <property type="project" value="TreeGrafter"/>
</dbReference>
<reference evidence="8" key="1">
    <citation type="journal article" date="2020" name="Stud. Mycol.">
        <title>101 Dothideomycetes genomes: a test case for predicting lifestyles and emergence of pathogens.</title>
        <authorList>
            <person name="Haridas S."/>
            <person name="Albert R."/>
            <person name="Binder M."/>
            <person name="Bloem J."/>
            <person name="Labutti K."/>
            <person name="Salamov A."/>
            <person name="Andreopoulos B."/>
            <person name="Baker S."/>
            <person name="Barry K."/>
            <person name="Bills G."/>
            <person name="Bluhm B."/>
            <person name="Cannon C."/>
            <person name="Castanera R."/>
            <person name="Culley D."/>
            <person name="Daum C."/>
            <person name="Ezra D."/>
            <person name="Gonzalez J."/>
            <person name="Henrissat B."/>
            <person name="Kuo A."/>
            <person name="Liang C."/>
            <person name="Lipzen A."/>
            <person name="Lutzoni F."/>
            <person name="Magnuson J."/>
            <person name="Mondo S."/>
            <person name="Nolan M."/>
            <person name="Ohm R."/>
            <person name="Pangilinan J."/>
            <person name="Park H.-J."/>
            <person name="Ramirez L."/>
            <person name="Alfaro M."/>
            <person name="Sun H."/>
            <person name="Tritt A."/>
            <person name="Yoshinaga Y."/>
            <person name="Zwiers L.-H."/>
            <person name="Turgeon B."/>
            <person name="Goodwin S."/>
            <person name="Spatafora J."/>
            <person name="Crous P."/>
            <person name="Grigoriev I."/>
        </authorList>
    </citation>
    <scope>NUCLEOTIDE SEQUENCE</scope>
    <source>
        <strain evidence="8">CBS 627.86</strain>
    </source>
</reference>
<dbReference type="GO" id="GO:0006391">
    <property type="term" value="P:transcription initiation at mitochondrial promoter"/>
    <property type="evidence" value="ECO:0007669"/>
    <property type="project" value="TreeGrafter"/>
</dbReference>
<proteinExistence type="inferred from homology"/>
<comment type="function">
    <text evidence="6">Mitochondrial transcription factor that confers selective promoter recognition on the core subunit of the yeast mitochondrial RNA polymerase. Interacts with DNA in a non-specific manner.</text>
</comment>
<dbReference type="PANTHER" id="PTHR11727:SF17">
    <property type="entry name" value="DIMETHYLADENOSINE TRANSFERASE 1, MITOCHONDRIAL"/>
    <property type="match status" value="1"/>
</dbReference>
<dbReference type="Pfam" id="PF00398">
    <property type="entry name" value="RrnaAD"/>
    <property type="match status" value="1"/>
</dbReference>
<dbReference type="InterPro" id="IPR029063">
    <property type="entry name" value="SAM-dependent_MTases_sf"/>
</dbReference>
<dbReference type="Proteomes" id="UP000799770">
    <property type="component" value="Unassembled WGS sequence"/>
</dbReference>
<evidence type="ECO:0000313" key="9">
    <source>
        <dbReference type="Proteomes" id="UP000799770"/>
    </source>
</evidence>
<sequence length="669" mass="76027">MLALRTCSLRPLLCRSRVTQLQCRGAASTVKAKANAKAKGNTGTHWSKERLVTTPKYPLSEELCEKAGRGLGENVKARRIENVQREAANYARTQVVSPQLCDDVLNYIGHTLDKHKGCDIIDINPGGGLWSTKLHEYLQPRRHILLEPAMDKYGAFLQPLLDAPDSKYHLVAKDPCDYDSFLQLIDEGYLPDQKGAAPGESPPFEVNNSLLVIGSLMWEPTLPGYGYTSMAKQFMYQQAGFSWKRSFFHKFGPVRMLLWAQSEDFKSLLPRGTTHINKTDIFTKMVCNVTEVVQPVPKPRAAGSEGAGREPRYNLESMVQALKRGKENGMEYPEHRRTHWHDMADEVARMTDGTGNINSPQCEEYLVSLEKAGKSTVGMMPERFRDALALQEEFKLRPERWLDMEKKSTNRLVIKGGQKYPYNTEGRKLRNNLAQISQVVKKKAEVDHVVDVAEQAYHLECKIIGMADGSEKDAALEELKQLNEQVEADYNAIVRNWQERVMTDMDDRCSIRYPGLILQWDKRPFEPLVAQTDEVWPAAYVSLGDFQPLPIPTDHDDELHDYVHDFAAGLFSYPNLRLAVALENMEHGASELIDQVPSLKEPAKGGRLDTHNMRVRMLTTEMVVDLYKAYRDWPFKDELSAHPRYFQLKLSRRLRGASDNEGVSPYPNI</sequence>
<dbReference type="Gene3D" id="1.10.8.100">
    <property type="entry name" value="Ribosomal RNA adenine dimethylase-like, domain 2"/>
    <property type="match status" value="1"/>
</dbReference>
<evidence type="ECO:0000256" key="6">
    <source>
        <dbReference type="ARBA" id="ARBA00024915"/>
    </source>
</evidence>
<dbReference type="InterPro" id="IPR023165">
    <property type="entry name" value="rRNA_Ade_diMease-like_C"/>
</dbReference>
<dbReference type="EC" id="2.1.1.-" evidence="7"/>
<keyword evidence="3 7" id="KW-0808">Transferase</keyword>
<protein>
    <recommendedName>
        <fullName evidence="7">rRNA adenine N(6)-methyltransferase</fullName>
        <ecNumber evidence="7">2.1.1.-</ecNumber>
    </recommendedName>
</protein>
<evidence type="ECO:0000256" key="4">
    <source>
        <dbReference type="ARBA" id="ARBA00022691"/>
    </source>
</evidence>
<keyword evidence="2 7" id="KW-0489">Methyltransferase</keyword>
<dbReference type="SUPFAM" id="SSF53335">
    <property type="entry name" value="S-adenosyl-L-methionine-dependent methyltransferases"/>
    <property type="match status" value="1"/>
</dbReference>
<evidence type="ECO:0000256" key="5">
    <source>
        <dbReference type="ARBA" id="ARBA00022884"/>
    </source>
</evidence>
<dbReference type="GO" id="GO:0032259">
    <property type="term" value="P:methylation"/>
    <property type="evidence" value="ECO:0007669"/>
    <property type="project" value="UniProtKB-KW"/>
</dbReference>
<dbReference type="GO" id="GO:0034246">
    <property type="term" value="F:mitochondrial transcription factor activity"/>
    <property type="evidence" value="ECO:0007669"/>
    <property type="project" value="TreeGrafter"/>
</dbReference>
<dbReference type="GO" id="GO:0034245">
    <property type="term" value="C:mitochondrial DNA-directed RNA polymerase complex"/>
    <property type="evidence" value="ECO:0007669"/>
    <property type="project" value="TreeGrafter"/>
</dbReference>
<dbReference type="OrthoDB" id="16079at2759"/>
<dbReference type="GO" id="GO:0006364">
    <property type="term" value="P:rRNA processing"/>
    <property type="evidence" value="ECO:0007669"/>
    <property type="project" value="UniProtKB-KW"/>
</dbReference>
<dbReference type="Gene3D" id="3.40.50.150">
    <property type="entry name" value="Vaccinia Virus protein VP39"/>
    <property type="match status" value="1"/>
</dbReference>
<keyword evidence="9" id="KW-1185">Reference proteome</keyword>
<evidence type="ECO:0000256" key="1">
    <source>
        <dbReference type="ARBA" id="ARBA00004173"/>
    </source>
</evidence>
<gene>
    <name evidence="8" type="ORF">BDV96DRAFT_609026</name>
</gene>
<dbReference type="EMBL" id="ML977311">
    <property type="protein sequence ID" value="KAF2121888.1"/>
    <property type="molecule type" value="Genomic_DNA"/>
</dbReference>
<name>A0A6A5ZU72_9PLEO</name>
<keyword evidence="5" id="KW-0694">RNA-binding</keyword>
<dbReference type="InterPro" id="IPR001737">
    <property type="entry name" value="KsgA/Erm"/>
</dbReference>
<evidence type="ECO:0000256" key="3">
    <source>
        <dbReference type="ARBA" id="ARBA00022679"/>
    </source>
</evidence>
<dbReference type="AlphaFoldDB" id="A0A6A5ZU72"/>
<evidence type="ECO:0000256" key="2">
    <source>
        <dbReference type="ARBA" id="ARBA00022603"/>
    </source>
</evidence>
<accession>A0A6A5ZU72</accession>
<keyword evidence="4 7" id="KW-0949">S-adenosyl-L-methionine</keyword>
<evidence type="ECO:0000256" key="7">
    <source>
        <dbReference type="RuleBase" id="RU362106"/>
    </source>
</evidence>
<comment type="similarity">
    <text evidence="7">Belongs to the class I-like SAM-binding methyltransferase superfamily. rRNA adenine N(6)-methyltransferase family.</text>
</comment>
<dbReference type="GO" id="GO:0008168">
    <property type="term" value="F:methyltransferase activity"/>
    <property type="evidence" value="ECO:0007669"/>
    <property type="project" value="UniProtKB-KW"/>
</dbReference>
<comment type="subcellular location">
    <subcellularLocation>
        <location evidence="1">Mitochondrion</location>
    </subcellularLocation>
</comment>
<dbReference type="PANTHER" id="PTHR11727">
    <property type="entry name" value="DIMETHYLADENOSINE TRANSFERASE"/>
    <property type="match status" value="1"/>
</dbReference>
<organism evidence="8 9">
    <name type="scientific">Lophiotrema nucula</name>
    <dbReference type="NCBI Taxonomy" id="690887"/>
    <lineage>
        <taxon>Eukaryota</taxon>
        <taxon>Fungi</taxon>
        <taxon>Dikarya</taxon>
        <taxon>Ascomycota</taxon>
        <taxon>Pezizomycotina</taxon>
        <taxon>Dothideomycetes</taxon>
        <taxon>Pleosporomycetidae</taxon>
        <taxon>Pleosporales</taxon>
        <taxon>Lophiotremataceae</taxon>
        <taxon>Lophiotrema</taxon>
    </lineage>
</organism>
<evidence type="ECO:0000313" key="8">
    <source>
        <dbReference type="EMBL" id="KAF2121888.1"/>
    </source>
</evidence>